<keyword evidence="3" id="KW-1185">Reference proteome</keyword>
<feature type="signal peptide" evidence="1">
    <location>
        <begin position="1"/>
        <end position="19"/>
    </location>
</feature>
<name>A0ABW3NSB3_9FLAO</name>
<sequence>MKKILICLLMFTPLLQAQAQSREEDRERIKALKTAFITQELNLSNKVAQEFWPIYNEYETKRRELHQREHIELKNIECISESEAENMLQEYLKIEKEEYSIKKQLFSELKEIISAQDIIKLHKLEDEFHKKLIKEYRARKADEK</sequence>
<proteinExistence type="predicted"/>
<feature type="chain" id="PRO_5047422783" description="Sensor of ECF-type sigma factor" evidence="1">
    <location>
        <begin position="20"/>
        <end position="144"/>
    </location>
</feature>
<evidence type="ECO:0000313" key="3">
    <source>
        <dbReference type="Proteomes" id="UP001597131"/>
    </source>
</evidence>
<dbReference type="EMBL" id="JBHTLI010000001">
    <property type="protein sequence ID" value="MFD1095692.1"/>
    <property type="molecule type" value="Genomic_DNA"/>
</dbReference>
<reference evidence="3" key="1">
    <citation type="journal article" date="2019" name="Int. J. Syst. Evol. Microbiol.">
        <title>The Global Catalogue of Microorganisms (GCM) 10K type strain sequencing project: providing services to taxonomists for standard genome sequencing and annotation.</title>
        <authorList>
            <consortium name="The Broad Institute Genomics Platform"/>
            <consortium name="The Broad Institute Genome Sequencing Center for Infectious Disease"/>
            <person name="Wu L."/>
            <person name="Ma J."/>
        </authorList>
    </citation>
    <scope>NUCLEOTIDE SEQUENCE [LARGE SCALE GENOMIC DNA]</scope>
    <source>
        <strain evidence="3">CCUG 64793</strain>
    </source>
</reference>
<organism evidence="2 3">
    <name type="scientific">Salegentibacter chungangensis</name>
    <dbReference type="NCBI Taxonomy" id="1335724"/>
    <lineage>
        <taxon>Bacteria</taxon>
        <taxon>Pseudomonadati</taxon>
        <taxon>Bacteroidota</taxon>
        <taxon>Flavobacteriia</taxon>
        <taxon>Flavobacteriales</taxon>
        <taxon>Flavobacteriaceae</taxon>
        <taxon>Salegentibacter</taxon>
    </lineage>
</organism>
<protein>
    <recommendedName>
        <fullName evidence="4">Sensor of ECF-type sigma factor</fullName>
    </recommendedName>
</protein>
<keyword evidence="1" id="KW-0732">Signal</keyword>
<dbReference type="Proteomes" id="UP001597131">
    <property type="component" value="Unassembled WGS sequence"/>
</dbReference>
<evidence type="ECO:0000256" key="1">
    <source>
        <dbReference type="SAM" id="SignalP"/>
    </source>
</evidence>
<evidence type="ECO:0000313" key="2">
    <source>
        <dbReference type="EMBL" id="MFD1095692.1"/>
    </source>
</evidence>
<accession>A0ABW3NSB3</accession>
<comment type="caution">
    <text evidence="2">The sequence shown here is derived from an EMBL/GenBank/DDBJ whole genome shotgun (WGS) entry which is preliminary data.</text>
</comment>
<evidence type="ECO:0008006" key="4">
    <source>
        <dbReference type="Google" id="ProtNLM"/>
    </source>
</evidence>
<dbReference type="RefSeq" id="WP_380744644.1">
    <property type="nucleotide sequence ID" value="NZ_JBHTLI010000001.1"/>
</dbReference>
<gene>
    <name evidence="2" type="ORF">ACFQ3Q_08030</name>
</gene>